<dbReference type="eggNOG" id="KOG4658">
    <property type="taxonomic scope" value="Eukaryota"/>
</dbReference>
<keyword evidence="7" id="KW-0175">Coiled coil</keyword>
<dbReference type="SMART" id="SM00915">
    <property type="entry name" value="Jacalin"/>
    <property type="match status" value="1"/>
</dbReference>
<evidence type="ECO:0000259" key="8">
    <source>
        <dbReference type="PROSITE" id="PS51752"/>
    </source>
</evidence>
<dbReference type="InterPro" id="IPR036388">
    <property type="entry name" value="WH-like_DNA-bd_sf"/>
</dbReference>
<dbReference type="Gene3D" id="1.10.8.430">
    <property type="entry name" value="Helical domain of apoptotic protease-activating factors"/>
    <property type="match status" value="1"/>
</dbReference>
<evidence type="ECO:0000256" key="6">
    <source>
        <dbReference type="ARBA" id="ARBA00022821"/>
    </source>
</evidence>
<dbReference type="GO" id="GO:0030246">
    <property type="term" value="F:carbohydrate binding"/>
    <property type="evidence" value="ECO:0007669"/>
    <property type="project" value="UniProtKB-KW"/>
</dbReference>
<dbReference type="InterPro" id="IPR001229">
    <property type="entry name" value="Jacalin-like_lectin_dom"/>
</dbReference>
<dbReference type="GO" id="GO:0042742">
    <property type="term" value="P:defense response to bacterium"/>
    <property type="evidence" value="ECO:0007669"/>
    <property type="project" value="UniProtKB-ARBA"/>
</dbReference>
<dbReference type="InterPro" id="IPR032675">
    <property type="entry name" value="LRR_dom_sf"/>
</dbReference>
<dbReference type="InterPro" id="IPR042197">
    <property type="entry name" value="Apaf_helical"/>
</dbReference>
<dbReference type="InterPro" id="IPR002182">
    <property type="entry name" value="NB-ARC"/>
</dbReference>
<dbReference type="EnsemblPlants" id="OB10G13700.1">
    <property type="protein sequence ID" value="OB10G13700.1"/>
    <property type="gene ID" value="OB10G13700"/>
</dbReference>
<evidence type="ECO:0000256" key="3">
    <source>
        <dbReference type="ARBA" id="ARBA00022734"/>
    </source>
</evidence>
<dbReference type="Pfam" id="PF23559">
    <property type="entry name" value="WHD_DRP"/>
    <property type="match status" value="1"/>
</dbReference>
<keyword evidence="3" id="KW-0430">Lectin</keyword>
<dbReference type="Proteomes" id="UP000006038">
    <property type="component" value="Chromosome 10"/>
</dbReference>
<evidence type="ECO:0000256" key="5">
    <source>
        <dbReference type="ARBA" id="ARBA00022741"/>
    </source>
</evidence>
<dbReference type="SUPFAM" id="SSF51101">
    <property type="entry name" value="Mannose-binding lectins"/>
    <property type="match status" value="1"/>
</dbReference>
<dbReference type="InterPro" id="IPR044974">
    <property type="entry name" value="Disease_R_plants"/>
</dbReference>
<dbReference type="FunFam" id="1.10.10.10:FF:000322">
    <property type="entry name" value="Probable disease resistance protein At1g63360"/>
    <property type="match status" value="1"/>
</dbReference>
<dbReference type="Gramene" id="OB10G13700.1">
    <property type="protein sequence ID" value="OB10G13700.1"/>
    <property type="gene ID" value="OB10G13700"/>
</dbReference>
<keyword evidence="6" id="KW-0611">Plant defense</keyword>
<dbReference type="GO" id="GO:0009626">
    <property type="term" value="P:plant-type hypersensitive response"/>
    <property type="evidence" value="ECO:0007669"/>
    <property type="project" value="UniProtKB-ARBA"/>
</dbReference>
<protein>
    <recommendedName>
        <fullName evidence="8">Jacalin-type lectin domain-containing protein</fullName>
    </recommendedName>
</protein>
<dbReference type="GO" id="GO:0043531">
    <property type="term" value="F:ADP binding"/>
    <property type="evidence" value="ECO:0007669"/>
    <property type="project" value="InterPro"/>
</dbReference>
<evidence type="ECO:0000313" key="10">
    <source>
        <dbReference type="Proteomes" id="UP000006038"/>
    </source>
</evidence>
<sequence>MELITGAAGSLLPKLAILLISNEHSLQRGARSQARFLRSELESIQAALEEASGVPKRQLDKQFRLWVASVQEMSYDIEDVVDALHLQLSLTGSPRRRRSGKLGVVREAIDMCIGMMLPCKAHRRRSVFARRIEGINELVREVAERRDRYGVVAAAAVTKSSTETSHPWLMAMYRDVRKLVGLDGPVKEVASLLLQDQTGIMSQKQLKVVSIVGVGGLGKTTLANVTYQQVRDQFMCHAFVSVSSKLPDLKRILISIIRQFMRPDCVNTETWDEMDLINMIREFVIDKRYLVVLDDIWDTSTWAYISCALTENNCCSRIITTTRIIGVAEASCSDVDGTIYKLKPLSCDDSRKLFYKRIFNCEYGCPAELREVSGKILKKIGGLPLAIMTTASLLANKPRTIAEWYSVHTSIGTGLEKSPTVENMRWILSVSYYDLPLHLRACLLYMCIFPSGYIISTGQLILRWISEEFINKQQHEGNLYEIGEKYLYELINRSMIQPESIDAHGRVQTCRVHDMVLDLISSLSSEENFVTILDDHQETTIPNKVRRLCLQNCKEEHTRLQLESMSLSHVRSLLAFHCSSNLMPPFSRFNVLRVLDLEGCRDLENRHIKDIGKLFHLRHIGLKDTKVTNLPKEVGKLYCLQTLDLTRTSITELPSSIVGLKQLMCLYVEKTVRLPHGIGRMKSLRELSEIDISLSPSIAEELGNLKELRVLHFFVEGRWHTRYEKALINSLRNLNKVQLVSIFAPSCSFDFILQLGYMPSSLQYFFSSTYAVSKLPRWISSNMMSCLSTLDTVLETLQQEDMEMLGALPSLQILRLEVYGATKKTSLVSRGNAFCGLVVFWIAIPAMGLVFSEGAMPKLENLELVFSVRETKEAFGNFEFGLDNISDSLSHMTIRINCTCSNKTEVGEANDAVRYMASLSSNQTCKIEVIRHFEDDMALDEGERGKLHQLVHQNHGKRLKQKAALPTVELPKIGPWGGTGGRAREITVVPPCHLDSVTICSGAIVDALAFSYRDAYGQRHSTPSWGGVGGISRTIKFGESEVVTEVSGTIGPFHHLNNVITSLSIVTNLRSYGPFGSAKGIPFSTSTLVSNSSIVGFFGRSGSYLDAIGVYVCSQL</sequence>
<dbReference type="AlphaFoldDB" id="J3N1H2"/>
<dbReference type="Gene3D" id="3.80.10.10">
    <property type="entry name" value="Ribonuclease Inhibitor"/>
    <property type="match status" value="1"/>
</dbReference>
<dbReference type="SUPFAM" id="SSF52058">
    <property type="entry name" value="L domain-like"/>
    <property type="match status" value="1"/>
</dbReference>
<dbReference type="InterPro" id="IPR058922">
    <property type="entry name" value="WHD_DRP"/>
</dbReference>
<dbReference type="GO" id="GO:0002758">
    <property type="term" value="P:innate immune response-activating signaling pathway"/>
    <property type="evidence" value="ECO:0007669"/>
    <property type="project" value="UniProtKB-ARBA"/>
</dbReference>
<reference evidence="9" key="2">
    <citation type="submission" date="2013-04" db="UniProtKB">
        <authorList>
            <consortium name="EnsemblPlants"/>
        </authorList>
    </citation>
    <scope>IDENTIFICATION</scope>
</reference>
<feature type="domain" description="Jacalin-type lectin" evidence="8">
    <location>
        <begin position="970"/>
        <end position="1114"/>
    </location>
</feature>
<dbReference type="PANTHER" id="PTHR23155:SF1116">
    <property type="entry name" value="OS12G0273300 PROTEIN"/>
    <property type="match status" value="1"/>
</dbReference>
<dbReference type="Pfam" id="PF00931">
    <property type="entry name" value="NB-ARC"/>
    <property type="match status" value="1"/>
</dbReference>
<dbReference type="Pfam" id="PF18052">
    <property type="entry name" value="Rx_N"/>
    <property type="match status" value="1"/>
</dbReference>
<dbReference type="HOGENOM" id="CLU_000837_25_0_1"/>
<dbReference type="InterPro" id="IPR036404">
    <property type="entry name" value="Jacalin-like_lectin_dom_sf"/>
</dbReference>
<dbReference type="CDD" id="cd14798">
    <property type="entry name" value="RX-CC_like"/>
    <property type="match status" value="1"/>
</dbReference>
<evidence type="ECO:0000256" key="1">
    <source>
        <dbReference type="ARBA" id="ARBA00008894"/>
    </source>
</evidence>
<dbReference type="InterPro" id="IPR038005">
    <property type="entry name" value="RX-like_CC"/>
</dbReference>
<dbReference type="Gene3D" id="1.10.10.10">
    <property type="entry name" value="Winged helix-like DNA-binding domain superfamily/Winged helix DNA-binding domain"/>
    <property type="match status" value="1"/>
</dbReference>
<evidence type="ECO:0000313" key="9">
    <source>
        <dbReference type="EnsemblPlants" id="OB10G13700.1"/>
    </source>
</evidence>
<evidence type="ECO:0000256" key="7">
    <source>
        <dbReference type="ARBA" id="ARBA00023054"/>
    </source>
</evidence>
<dbReference type="Pfam" id="PF01419">
    <property type="entry name" value="Jacalin"/>
    <property type="match status" value="1"/>
</dbReference>
<dbReference type="InterPro" id="IPR027417">
    <property type="entry name" value="P-loop_NTPase"/>
</dbReference>
<organism evidence="9">
    <name type="scientific">Oryza brachyantha</name>
    <name type="common">malo sina</name>
    <dbReference type="NCBI Taxonomy" id="4533"/>
    <lineage>
        <taxon>Eukaryota</taxon>
        <taxon>Viridiplantae</taxon>
        <taxon>Streptophyta</taxon>
        <taxon>Embryophyta</taxon>
        <taxon>Tracheophyta</taxon>
        <taxon>Spermatophyta</taxon>
        <taxon>Magnoliopsida</taxon>
        <taxon>Liliopsida</taxon>
        <taxon>Poales</taxon>
        <taxon>Poaceae</taxon>
        <taxon>BOP clade</taxon>
        <taxon>Oryzoideae</taxon>
        <taxon>Oryzeae</taxon>
        <taxon>Oryzinae</taxon>
        <taxon>Oryza</taxon>
    </lineage>
</organism>
<dbReference type="SUPFAM" id="SSF52540">
    <property type="entry name" value="P-loop containing nucleoside triphosphate hydrolases"/>
    <property type="match status" value="1"/>
</dbReference>
<dbReference type="OMA" id="WANGWDS"/>
<dbReference type="PROSITE" id="PS51752">
    <property type="entry name" value="JACALIN_LECTIN"/>
    <property type="match status" value="1"/>
</dbReference>
<comment type="similarity">
    <text evidence="1">Belongs to the disease resistance NB-LRR family.</text>
</comment>
<keyword evidence="2" id="KW-0433">Leucine-rich repeat</keyword>
<accession>J3N1H2</accession>
<dbReference type="CDD" id="cd09612">
    <property type="entry name" value="Jacalin"/>
    <property type="match status" value="1"/>
</dbReference>
<dbReference type="Gene3D" id="1.20.5.4130">
    <property type="match status" value="1"/>
</dbReference>
<dbReference type="InterPro" id="IPR041118">
    <property type="entry name" value="Rx_N"/>
</dbReference>
<evidence type="ECO:0000256" key="2">
    <source>
        <dbReference type="ARBA" id="ARBA00022614"/>
    </source>
</evidence>
<keyword evidence="4" id="KW-0677">Repeat</keyword>
<keyword evidence="5" id="KW-0547">Nucleotide-binding</keyword>
<evidence type="ECO:0000256" key="4">
    <source>
        <dbReference type="ARBA" id="ARBA00022737"/>
    </source>
</evidence>
<dbReference type="InterPro" id="IPR055414">
    <property type="entry name" value="LRR_R13L4/SHOC2-like"/>
</dbReference>
<reference evidence="9" key="1">
    <citation type="journal article" date="2013" name="Nat. Commun.">
        <title>Whole-genome sequencing of Oryza brachyantha reveals mechanisms underlying Oryza genome evolution.</title>
        <authorList>
            <person name="Chen J."/>
            <person name="Huang Q."/>
            <person name="Gao D."/>
            <person name="Wang J."/>
            <person name="Lang Y."/>
            <person name="Liu T."/>
            <person name="Li B."/>
            <person name="Bai Z."/>
            <person name="Luis Goicoechea J."/>
            <person name="Liang C."/>
            <person name="Chen C."/>
            <person name="Zhang W."/>
            <person name="Sun S."/>
            <person name="Liao Y."/>
            <person name="Zhang X."/>
            <person name="Yang L."/>
            <person name="Song C."/>
            <person name="Wang M."/>
            <person name="Shi J."/>
            <person name="Liu G."/>
            <person name="Liu J."/>
            <person name="Zhou H."/>
            <person name="Zhou W."/>
            <person name="Yu Q."/>
            <person name="An N."/>
            <person name="Chen Y."/>
            <person name="Cai Q."/>
            <person name="Wang B."/>
            <person name="Liu B."/>
            <person name="Min J."/>
            <person name="Huang Y."/>
            <person name="Wu H."/>
            <person name="Li Z."/>
            <person name="Zhang Y."/>
            <person name="Yin Y."/>
            <person name="Song W."/>
            <person name="Jiang J."/>
            <person name="Jackson S.A."/>
            <person name="Wing R.A."/>
            <person name="Wang J."/>
            <person name="Chen M."/>
        </authorList>
    </citation>
    <scope>NUCLEOTIDE SEQUENCE [LARGE SCALE GENOMIC DNA]</scope>
    <source>
        <strain evidence="9">cv. IRGC 101232</strain>
    </source>
</reference>
<dbReference type="Pfam" id="PF23598">
    <property type="entry name" value="LRR_14"/>
    <property type="match status" value="1"/>
</dbReference>
<dbReference type="Gene3D" id="2.100.10.30">
    <property type="entry name" value="Jacalin-like lectin domain"/>
    <property type="match status" value="1"/>
</dbReference>
<dbReference type="InterPro" id="IPR033734">
    <property type="entry name" value="Jacalin-like_lectin_dom_plant"/>
</dbReference>
<name>J3N1H2_ORYBR</name>
<keyword evidence="10" id="KW-1185">Reference proteome</keyword>
<proteinExistence type="inferred from homology"/>
<dbReference type="PRINTS" id="PR00364">
    <property type="entry name" value="DISEASERSIST"/>
</dbReference>
<dbReference type="Gene3D" id="3.40.50.300">
    <property type="entry name" value="P-loop containing nucleotide triphosphate hydrolases"/>
    <property type="match status" value="1"/>
</dbReference>
<dbReference type="PANTHER" id="PTHR23155">
    <property type="entry name" value="DISEASE RESISTANCE PROTEIN RP"/>
    <property type="match status" value="1"/>
</dbReference>